<accession>A0A8T7H486</accession>
<feature type="region of interest" description="Disordered" evidence="1">
    <location>
        <begin position="116"/>
        <end position="152"/>
    </location>
</feature>
<sequence>VTFTAKNEVSDVMVTMAKGSLPRDAKAPTGTVYQYIEATLYKAAAEDFSSVQFRFAVPANWLAAQGCTKDEVRLFRLTDDGWREVPVEALGEENGNAIFAASPEGFSLFAITATGKAPDGEEPTLEPIETETTPPADVTTPPVDTTPTTPQPTPLPVWVAVLALGGSLLLVRRRT</sequence>
<dbReference type="NCBIfam" id="TIGR04213">
    <property type="entry name" value="PGF_pre_PGF"/>
    <property type="match status" value="1"/>
</dbReference>
<organism evidence="2 3">
    <name type="scientific">Methanoculleus bourgensis</name>
    <dbReference type="NCBI Taxonomy" id="83986"/>
    <lineage>
        <taxon>Archaea</taxon>
        <taxon>Methanobacteriati</taxon>
        <taxon>Methanobacteriota</taxon>
        <taxon>Stenosarchaea group</taxon>
        <taxon>Methanomicrobia</taxon>
        <taxon>Methanomicrobiales</taxon>
        <taxon>Methanomicrobiaceae</taxon>
        <taxon>Methanoculleus</taxon>
    </lineage>
</organism>
<reference evidence="2" key="1">
    <citation type="submission" date="2020-05" db="EMBL/GenBank/DDBJ databases">
        <title>The first insight into the ecology of ammonia-tolerant syntrophic propionate oxidizing bacteria.</title>
        <authorList>
            <person name="Singh A."/>
            <person name="Schnurer A."/>
            <person name="Westerholm M."/>
        </authorList>
    </citation>
    <scope>NUCLEOTIDE SEQUENCE</scope>
    <source>
        <strain evidence="2">MAG54</strain>
    </source>
</reference>
<evidence type="ECO:0000313" key="3">
    <source>
        <dbReference type="Proteomes" id="UP000737555"/>
    </source>
</evidence>
<dbReference type="Proteomes" id="UP000737555">
    <property type="component" value="Unassembled WGS sequence"/>
</dbReference>
<protein>
    <submittedName>
        <fullName evidence="2">PGF-pre-PGF domain-containing protein</fullName>
    </submittedName>
</protein>
<dbReference type="AlphaFoldDB" id="A0A8T7H486"/>
<evidence type="ECO:0000313" key="2">
    <source>
        <dbReference type="EMBL" id="NQS78637.1"/>
    </source>
</evidence>
<feature type="compositionally biased region" description="Low complexity" evidence="1">
    <location>
        <begin position="125"/>
        <end position="148"/>
    </location>
</feature>
<feature type="non-terminal residue" evidence="2">
    <location>
        <position position="1"/>
    </location>
</feature>
<dbReference type="InterPro" id="IPR026453">
    <property type="entry name" value="PGF_pre_PGF"/>
</dbReference>
<proteinExistence type="predicted"/>
<dbReference type="EMBL" id="JABMJE010000117">
    <property type="protein sequence ID" value="NQS78637.1"/>
    <property type="molecule type" value="Genomic_DNA"/>
</dbReference>
<gene>
    <name evidence="2" type="ORF">HQQ74_08050</name>
</gene>
<evidence type="ECO:0000256" key="1">
    <source>
        <dbReference type="SAM" id="MobiDB-lite"/>
    </source>
</evidence>
<name>A0A8T7H486_9EURY</name>
<comment type="caution">
    <text evidence="2">The sequence shown here is derived from an EMBL/GenBank/DDBJ whole genome shotgun (WGS) entry which is preliminary data.</text>
</comment>